<feature type="compositionally biased region" description="Polar residues" evidence="1">
    <location>
        <begin position="1"/>
        <end position="11"/>
    </location>
</feature>
<evidence type="ECO:0000313" key="2">
    <source>
        <dbReference type="EMBL" id="RDI53652.1"/>
    </source>
</evidence>
<keyword evidence="3" id="KW-1185">Reference proteome</keyword>
<dbReference type="AlphaFoldDB" id="A0A370HF45"/>
<comment type="caution">
    <text evidence="2">The sequence shown here is derived from an EMBL/GenBank/DDBJ whole genome shotgun (WGS) entry which is preliminary data.</text>
</comment>
<organism evidence="2 3">
    <name type="scientific">Microvirga subterranea</name>
    <dbReference type="NCBI Taxonomy" id="186651"/>
    <lineage>
        <taxon>Bacteria</taxon>
        <taxon>Pseudomonadati</taxon>
        <taxon>Pseudomonadota</taxon>
        <taxon>Alphaproteobacteria</taxon>
        <taxon>Hyphomicrobiales</taxon>
        <taxon>Methylobacteriaceae</taxon>
        <taxon>Microvirga</taxon>
    </lineage>
</organism>
<dbReference type="EMBL" id="QQBB01000013">
    <property type="protein sequence ID" value="RDI53652.1"/>
    <property type="molecule type" value="Genomic_DNA"/>
</dbReference>
<evidence type="ECO:0000256" key="1">
    <source>
        <dbReference type="SAM" id="MobiDB-lite"/>
    </source>
</evidence>
<dbReference type="Proteomes" id="UP000254925">
    <property type="component" value="Unassembled WGS sequence"/>
</dbReference>
<feature type="region of interest" description="Disordered" evidence="1">
    <location>
        <begin position="1"/>
        <end position="48"/>
    </location>
</feature>
<accession>A0A370HF45</accession>
<dbReference type="RefSeq" id="WP_170151601.1">
    <property type="nucleotide sequence ID" value="NZ_QQBB01000013.1"/>
</dbReference>
<proteinExistence type="predicted"/>
<name>A0A370HF45_9HYPH</name>
<protein>
    <submittedName>
        <fullName evidence="2">Uncharacterized protein</fullName>
    </submittedName>
</protein>
<reference evidence="2 3" key="1">
    <citation type="submission" date="2018-07" db="EMBL/GenBank/DDBJ databases">
        <title>Genomic Encyclopedia of Type Strains, Phase IV (KMG-IV): sequencing the most valuable type-strain genomes for metagenomic binning, comparative biology and taxonomic classification.</title>
        <authorList>
            <person name="Goeker M."/>
        </authorList>
    </citation>
    <scope>NUCLEOTIDE SEQUENCE [LARGE SCALE GENOMIC DNA]</scope>
    <source>
        <strain evidence="2 3">DSM 14364</strain>
    </source>
</reference>
<sequence>MTQNNPGTRQNPDGIPQEGHGGSNKRGTQHSQGKDGNGAQKREQEKKS</sequence>
<gene>
    <name evidence="2" type="ORF">DES45_11375</name>
</gene>
<evidence type="ECO:0000313" key="3">
    <source>
        <dbReference type="Proteomes" id="UP000254925"/>
    </source>
</evidence>